<dbReference type="eggNOG" id="COG0503">
    <property type="taxonomic scope" value="Bacteria"/>
</dbReference>
<dbReference type="HOGENOM" id="CLU_226948_0_0_9"/>
<reference evidence="4" key="2">
    <citation type="submission" date="2013-08" db="EMBL/GenBank/DDBJ databases">
        <title>Draft genome sequence of Anaerofustis stercorihominis (DSM 17244).</title>
        <authorList>
            <person name="Sudarsanam P."/>
            <person name="Ley R."/>
            <person name="Guruge J."/>
            <person name="Turnbaugh P.J."/>
            <person name="Mahowald M."/>
            <person name="Liep D."/>
            <person name="Gordon J."/>
        </authorList>
    </citation>
    <scope>NUCLEOTIDE SEQUENCE</scope>
    <source>
        <strain evidence="4">DSM 17244</strain>
    </source>
</reference>
<dbReference type="EMBL" id="ABIL02000005">
    <property type="protein sequence ID" value="EDS73013.1"/>
    <property type="molecule type" value="Genomic_DNA"/>
</dbReference>
<organism evidence="4 5">
    <name type="scientific">Anaerofustis stercorihominis DSM 17244</name>
    <dbReference type="NCBI Taxonomy" id="445971"/>
    <lineage>
        <taxon>Bacteria</taxon>
        <taxon>Bacillati</taxon>
        <taxon>Bacillota</taxon>
        <taxon>Clostridia</taxon>
        <taxon>Eubacteriales</taxon>
        <taxon>Eubacteriaceae</taxon>
        <taxon>Anaerofustis</taxon>
    </lineage>
</organism>
<feature type="region of interest" description="Disordered" evidence="2">
    <location>
        <begin position="1"/>
        <end position="95"/>
    </location>
</feature>
<dbReference type="GeneID" id="97999625"/>
<comment type="caution">
    <text evidence="4">The sequence shown here is derived from an EMBL/GenBank/DDBJ whole genome shotgun (WGS) entry which is preliminary data.</text>
</comment>
<name>B1C7M6_9FIRM</name>
<feature type="compositionally biased region" description="Basic and acidic residues" evidence="2">
    <location>
        <begin position="86"/>
        <end position="95"/>
    </location>
</feature>
<feature type="compositionally biased region" description="Low complexity" evidence="2">
    <location>
        <begin position="21"/>
        <end position="31"/>
    </location>
</feature>
<dbReference type="RefSeq" id="WP_007049177.1">
    <property type="nucleotide sequence ID" value="NZ_DS560015.1"/>
</dbReference>
<dbReference type="InterPro" id="IPR040561">
    <property type="entry name" value="LPD38"/>
</dbReference>
<feature type="region of interest" description="Disordered" evidence="2">
    <location>
        <begin position="1194"/>
        <end position="1219"/>
    </location>
</feature>
<feature type="compositionally biased region" description="Low complexity" evidence="2">
    <location>
        <begin position="1714"/>
        <end position="1730"/>
    </location>
</feature>
<feature type="domain" description="Large polyvalent protein associated" evidence="3">
    <location>
        <begin position="2328"/>
        <end position="2482"/>
    </location>
</feature>
<gene>
    <name evidence="4" type="ORF">ANASTE_00728</name>
</gene>
<proteinExistence type="predicted"/>
<dbReference type="STRING" id="445971.ANASTE_00728"/>
<protein>
    <submittedName>
        <fullName evidence="4">Phage minor structural protein, N-terminal domain protein</fullName>
    </submittedName>
</protein>
<keyword evidence="5" id="KW-1185">Reference proteome</keyword>
<evidence type="ECO:0000313" key="4">
    <source>
        <dbReference type="EMBL" id="EDS73013.1"/>
    </source>
</evidence>
<evidence type="ECO:0000313" key="5">
    <source>
        <dbReference type="Proteomes" id="UP000005178"/>
    </source>
</evidence>
<dbReference type="OrthoDB" id="2017062at2"/>
<sequence>MARKRKEKSWSEKLNQAGYGSSNNLSQNQRSLTKEGKAKANSNKSKSGEKVKSAYKNTGINPYSPPSSVSSGSTAARAATTGSNKRNAEKNKVYTSHVTDKFKNKVNPTHSNINTKDININPYGKFTKENTTNNYRVNVVKNEEEVDKNKNENNTVKSETIDKVMKNVKNPYGKFTKENTTGNTANIEENKKITSNVNKGPKAPINKAVKQIREENKRPKDILNPYDYSATANTKGTINEVSKAGIKNTKEAVKAREARADALVFKSSEEKQKEVQSQINKTGIKVNYEPSEKVLNLYRSGKEKDAQALMQKEYSKAYSKELAKIAAKGKAIKTDGSNAGAYYDKNPVTAILKSGGNQSQAFNAMSEDEKNMAYAVLATQGRDAAAKYLENYRSTAVFEKAGQDYKQFQESNPNVLDYALKAVKGGFNRAMEGTAQMASKMGGNDNILDSGASVMESNLYNQYLNGFVDKNGNVIKYDTDEKGNLTEKGKEELEKNKNKVGAFAYAAAENIGSMVPTIAMGMAGGGTIGLGTMFTSAYGNSYKDQIGNGVDVDTADKYATRDALSEVLTEKFLGGLPIVGNAGGSFSKHILKGLGKVSSNLAENKVIRELIKGTIDEGMEEWIQAGVLSPLNDRFTLGDKNAKIDLLSPEALESALLGSVVGGIFGTVGSTRVIKTRNSVESNVNNLVNMSRNSNIIEGITNAKELADNIKLSGIEESIGAKEGTFRELYSKTELSNIFGKENASEYMSETDSIKDISAPEKAKNKISEYRQAIRDVRAYKEGKINNEGISSDTNSIVKRDVSEHTREETTKRLIRYENSADVNFNNYISEVMNGRVENASYRVSPSSEETRRDINSLTGIDTQNAEFTMRPSFLKEIVNADNGIENSDIAKLNYILNDYDSIERGDNPSYGVTPLVIKKTVGDSIYTAEVIPDNTAGSKGLSVVNLSKEVRETKPVLERENLTAEESIETLEKQGDVDNKELLKVIKAQQKQIEDLNRKLDKNYEKEEQNLEDNNINNKFLNLSKNFINNVKKVLHKKYPSSDMLRVFKHTPDILLDNNVDDLPVLIPQSIIKNCEDSGLKEVGHNEHRITVETLLESLDDLNKTSEVYQYHKIKKEDGTYTKYGENHFAFFVDKKDSKNRPIMIAMTINKNGRYLGIDIKSNNVNTAFGVSGFNNYIENRLKSGEFTKLTKKGETNLPKGERGQFPNRNKKNASPVNNIISQNGELDTKKNKNLINDTTEAERFFDENNKEIRQQKGYDEELFSEKGQEFNEENAEKYKVPIDYIDSINEISKKVGVEVRFRRLQAKDTGNVIEGMYKNGVIYLDPESKIKINTIFKHELTHYLKNGSKGEYERLEKFVLRSIYSNTEAREALESRIDLYMKEVEGFSREDAKEEVLSDFVSEYLFTDKENDMVIKLAREETSLFTRIRDFFKMLKNTFVKYKGSREARTAGKVQNRIIKAEQMYKRIYDNVVKNGVDTDIEEHVKYHVSRNFESDIETIINNLSKEKKSLIKARDFTPRILVEAGMPNYPMYMGRKHIFTTILTKQQAKQIGFPVNQRYHYHGLGKKGLIDVIDSMDNPKDVYRYIDNSGARYDSNNFIIDTGLVDKNNSPIIVTAKIVPEESKIIVDDYNMITSAYGKNNFSTFINTLINKGYVEKINNKERVTTGNSTPVVNAPLVDPNSNSSKDIISQKPIKKERVVSTKQTEPSKGSQIVVNSNSSNNIIPQNKKNDTEKHKLSYANEALAEEIPNSFEIAKSRAGKVTFKKLPLKKDLDNMATKQSVMGADKILSKQKGAKHQIAALKQNLINDGYAVEKLGKSLRNERMKNYYNSVLHAGKAAEFNIGKYQVNHEGKRVGKSLREIFEPIRDSSDFTYYMLHRLNIDRWKTNKPIDEKTSREKSEMMIKRYEASHPEYIKAAKEVYNYIKNEMQYKVDSGLIDKATKDYLEELYPNYIPVEQIDPYGFRGTKTRHRLSINKPIKEAEGFSGFENITDIDKALVRMTMGTTKNAKINMLLSEFYKEAKKGLTKGEVDIRKVEDISIEDLSDMYDDNLTVLDPGEVVFYDNGKKVTLGVNNPMLFESLTRLNSYKNSSVFDNIFADGLNKAMNVFKKSVTAWDPTFAIRNFFKDIGDALLYAPDFKAFVKQYPTAVKEIVKGIWGGGSELWDLYQSQGGLQETYWGDDSFDIKDRKGIKAGLKVFDLVEQANVLIEQAPRFTEFIDQVRKGGTSYENLTKAMYRADDITVNFNRGGKVVKIANRYFVPFFNPAVQGGDKLIRSLLEQPNGKALAGFMFKGISLGISVMAMNGLIKFIQDRDEDEEEKKKRDKAYSQLNDYVKNSYYLFYMGDGKYLRIPKGRAVSAIGILTNDIYRKAAKGEDVSFLSSEGTFGQMWEQISPLPSGTLISPITDAMNNKNYYGGQLVSDSMQKRKPSEQYDENTDVISKKIGQITNISPKKINYVLKQYSGVGGRLLLPFATPSGLVGKDNAVEGTFKNLTKSFISDTAYSNNISSKYYDVLNDLDQRISAEYDKGNKTYTPAKVVKWYVSNVSEDLNALYGKKKAVLEEDLTNAEKVMKQRKIQLKINKLQEESTQNILKVEEELNKIYKKKVKKDKEARLYSTDLAKALYKTVGGEKGGKEAIRVLNYKDDEATKHSVKMKKSGVSYKKQAKYYIYYNDIKYKKSKYTGWKKEQLIKKAKTLDIPVSAQMMLIYSTATGFGSNYSIRNEFGYGRDESRNKVYNYLIENKSLSKKEKIKMFEYMGYEVVKENGKYYACW</sequence>
<reference evidence="4" key="1">
    <citation type="submission" date="2008-01" db="EMBL/GenBank/DDBJ databases">
        <authorList>
            <person name="Fulton L."/>
            <person name="Clifton S."/>
            <person name="Fulton B."/>
            <person name="Xu J."/>
            <person name="Minx P."/>
            <person name="Pepin K.H."/>
            <person name="Johnson M."/>
            <person name="Thiruvilangam P."/>
            <person name="Bhonagiri V."/>
            <person name="Nash W.E."/>
            <person name="Mardis E.R."/>
            <person name="Wilson R.K."/>
        </authorList>
    </citation>
    <scope>NUCLEOTIDE SEQUENCE [LARGE SCALE GENOMIC DNA]</scope>
    <source>
        <strain evidence="4">DSM 17244</strain>
    </source>
</reference>
<dbReference type="Pfam" id="PF18857">
    <property type="entry name" value="LPD38"/>
    <property type="match status" value="1"/>
</dbReference>
<accession>B1C7M6</accession>
<evidence type="ECO:0000259" key="3">
    <source>
        <dbReference type="Pfam" id="PF18857"/>
    </source>
</evidence>
<feature type="compositionally biased region" description="Low complexity" evidence="2">
    <location>
        <begin position="66"/>
        <end position="83"/>
    </location>
</feature>
<feature type="coiled-coil region" evidence="1">
    <location>
        <begin position="955"/>
        <end position="1018"/>
    </location>
</feature>
<evidence type="ECO:0000256" key="1">
    <source>
        <dbReference type="SAM" id="Coils"/>
    </source>
</evidence>
<feature type="region of interest" description="Disordered" evidence="2">
    <location>
        <begin position="1705"/>
        <end position="1731"/>
    </location>
</feature>
<evidence type="ECO:0000256" key="2">
    <source>
        <dbReference type="SAM" id="MobiDB-lite"/>
    </source>
</evidence>
<keyword evidence="1" id="KW-0175">Coiled coil</keyword>
<dbReference type="Proteomes" id="UP000005178">
    <property type="component" value="Unassembled WGS sequence"/>
</dbReference>
<feature type="compositionally biased region" description="Basic and acidic residues" evidence="2">
    <location>
        <begin position="1194"/>
        <end position="1204"/>
    </location>
</feature>